<feature type="non-terminal residue" evidence="4">
    <location>
        <position position="1"/>
    </location>
</feature>
<evidence type="ECO:0000256" key="1">
    <source>
        <dbReference type="ARBA" id="ARBA00023180"/>
    </source>
</evidence>
<organism evidence="4 5">
    <name type="scientific">Ignelater luminosus</name>
    <name type="common">Cucubano</name>
    <name type="synonym">Pyrophorus luminosus</name>
    <dbReference type="NCBI Taxonomy" id="2038154"/>
    <lineage>
        <taxon>Eukaryota</taxon>
        <taxon>Metazoa</taxon>
        <taxon>Ecdysozoa</taxon>
        <taxon>Arthropoda</taxon>
        <taxon>Hexapoda</taxon>
        <taxon>Insecta</taxon>
        <taxon>Pterygota</taxon>
        <taxon>Neoptera</taxon>
        <taxon>Endopterygota</taxon>
        <taxon>Coleoptera</taxon>
        <taxon>Polyphaga</taxon>
        <taxon>Elateriformia</taxon>
        <taxon>Elateroidea</taxon>
        <taxon>Elateridae</taxon>
        <taxon>Agrypninae</taxon>
        <taxon>Pyrophorini</taxon>
        <taxon>Ignelater</taxon>
    </lineage>
</organism>
<feature type="domain" description="Carboxylesterase type B" evidence="3">
    <location>
        <begin position="24"/>
        <end position="65"/>
    </location>
</feature>
<reference evidence="4" key="1">
    <citation type="submission" date="2019-08" db="EMBL/GenBank/DDBJ databases">
        <title>The genome of the North American firefly Photinus pyralis.</title>
        <authorList>
            <consortium name="Photinus pyralis genome working group"/>
            <person name="Fallon T.R."/>
            <person name="Sander Lower S.E."/>
            <person name="Weng J.-K."/>
        </authorList>
    </citation>
    <scope>NUCLEOTIDE SEQUENCE</scope>
    <source>
        <strain evidence="4">TRF0915ILg1</strain>
        <tissue evidence="4">Whole body</tissue>
    </source>
</reference>
<name>A0A8K0DAT7_IGNLU</name>
<dbReference type="SUPFAM" id="SSF53474">
    <property type="entry name" value="alpha/beta-Hydrolases"/>
    <property type="match status" value="1"/>
</dbReference>
<keyword evidence="2" id="KW-0732">Signal</keyword>
<keyword evidence="5" id="KW-1185">Reference proteome</keyword>
<evidence type="ECO:0000259" key="3">
    <source>
        <dbReference type="Pfam" id="PF00135"/>
    </source>
</evidence>
<proteinExistence type="predicted"/>
<evidence type="ECO:0000313" key="4">
    <source>
        <dbReference type="EMBL" id="KAF2902648.1"/>
    </source>
</evidence>
<accession>A0A8K0DAT7</accession>
<dbReference type="Proteomes" id="UP000801492">
    <property type="component" value="Unassembled WGS sequence"/>
</dbReference>
<sequence length="69" mass="7842">MIKFGIYICLIFSIGVLSDSQDYPEVRIEQGALKGKYRQAWTGKTFNSFTSIPYAQPPIGKLRFKGIPR</sequence>
<gene>
    <name evidence="4" type="ORF">ILUMI_03533</name>
</gene>
<comment type="caution">
    <text evidence="4">The sequence shown here is derived from an EMBL/GenBank/DDBJ whole genome shotgun (WGS) entry which is preliminary data.</text>
</comment>
<protein>
    <recommendedName>
        <fullName evidence="3">Carboxylesterase type B domain-containing protein</fullName>
    </recommendedName>
</protein>
<dbReference type="Pfam" id="PF00135">
    <property type="entry name" value="COesterase"/>
    <property type="match status" value="1"/>
</dbReference>
<dbReference type="OrthoDB" id="6846267at2759"/>
<evidence type="ECO:0000256" key="2">
    <source>
        <dbReference type="SAM" id="SignalP"/>
    </source>
</evidence>
<keyword evidence="1" id="KW-0325">Glycoprotein</keyword>
<feature type="signal peptide" evidence="2">
    <location>
        <begin position="1"/>
        <end position="18"/>
    </location>
</feature>
<dbReference type="InterPro" id="IPR029058">
    <property type="entry name" value="AB_hydrolase_fold"/>
</dbReference>
<dbReference type="Gene3D" id="3.40.50.1820">
    <property type="entry name" value="alpha/beta hydrolase"/>
    <property type="match status" value="1"/>
</dbReference>
<dbReference type="EMBL" id="VTPC01001231">
    <property type="protein sequence ID" value="KAF2902648.1"/>
    <property type="molecule type" value="Genomic_DNA"/>
</dbReference>
<evidence type="ECO:0000313" key="5">
    <source>
        <dbReference type="Proteomes" id="UP000801492"/>
    </source>
</evidence>
<dbReference type="InterPro" id="IPR002018">
    <property type="entry name" value="CarbesteraseB"/>
</dbReference>
<feature type="chain" id="PRO_5035430788" description="Carboxylesterase type B domain-containing protein" evidence="2">
    <location>
        <begin position="19"/>
        <end position="69"/>
    </location>
</feature>
<dbReference type="AlphaFoldDB" id="A0A8K0DAT7"/>